<keyword evidence="6" id="KW-0963">Cytoplasm</keyword>
<dbReference type="HAMAP" id="MF_00145">
    <property type="entry name" value="Phosphoglyc_kinase"/>
    <property type="match status" value="1"/>
</dbReference>
<dbReference type="GO" id="GO:0043531">
    <property type="term" value="F:ADP binding"/>
    <property type="evidence" value="ECO:0007669"/>
    <property type="project" value="TreeGrafter"/>
</dbReference>
<dbReference type="PANTHER" id="PTHR11406">
    <property type="entry name" value="PHOSPHOGLYCERATE KINASE"/>
    <property type="match status" value="1"/>
</dbReference>
<comment type="similarity">
    <text evidence="3">Belongs to the phosphoglycerate kinase family.</text>
</comment>
<evidence type="ECO:0000256" key="7">
    <source>
        <dbReference type="ARBA" id="ARBA00022679"/>
    </source>
</evidence>
<keyword evidence="7 11" id="KW-0808">Transferase</keyword>
<evidence type="ECO:0000256" key="6">
    <source>
        <dbReference type="ARBA" id="ARBA00022490"/>
    </source>
</evidence>
<reference evidence="11" key="1">
    <citation type="submission" date="2018-06" db="EMBL/GenBank/DDBJ databases">
        <authorList>
            <person name="Zhirakovskaya E."/>
        </authorList>
    </citation>
    <scope>NUCLEOTIDE SEQUENCE</scope>
</reference>
<dbReference type="PROSITE" id="PS00111">
    <property type="entry name" value="PGLYCERATE_KINASE"/>
    <property type="match status" value="1"/>
</dbReference>
<dbReference type="EC" id="2.7.2.3" evidence="5"/>
<gene>
    <name evidence="11" type="ORF">MNBD_GAMMA15-1669</name>
</gene>
<organism evidence="11">
    <name type="scientific">hydrothermal vent metagenome</name>
    <dbReference type="NCBI Taxonomy" id="652676"/>
    <lineage>
        <taxon>unclassified sequences</taxon>
        <taxon>metagenomes</taxon>
        <taxon>ecological metagenomes</taxon>
    </lineage>
</organism>
<evidence type="ECO:0000256" key="5">
    <source>
        <dbReference type="ARBA" id="ARBA00013061"/>
    </source>
</evidence>
<sequence>MSFIKLTDLDLAGKRVLIRADLNVPVKGGKVTSDARITASMPTVEHCMKAGAKVMVMSHRGRPEEGKADGENSMAPIAATMSSKLGKDVRLIKDYIDGGFDVAEGEVVLLENVRFNAGEKKDDEALAKKYAALCDVFVMDAFGTAHRAQASTHGAGKFAPTACAGLLLAGELDSLAKALANPARPMVAIVGGSKVSTKLTVLEALSEKVDQLVVGGGIANTFLKAVGCNVGKSLCEDDLVDTANVLIEKMKARGASIPIAVDVVCGKKFDENEPAVLKDADQAEDDDMIFDIGPKSAQELADIIAKAGTIIWNGPVGVFEFDQFGEGTKTVAMAIANSDGFSLAGGGDTIAAIQKYDIYDKVSYISTAGGAFLEYLEGKTLPAVAMLEERAK</sequence>
<evidence type="ECO:0000256" key="3">
    <source>
        <dbReference type="ARBA" id="ARBA00008982"/>
    </source>
</evidence>
<dbReference type="InterPro" id="IPR036043">
    <property type="entry name" value="Phosphoglycerate_kinase_sf"/>
</dbReference>
<dbReference type="GO" id="GO:0004618">
    <property type="term" value="F:phosphoglycerate kinase activity"/>
    <property type="evidence" value="ECO:0007669"/>
    <property type="project" value="UniProtKB-EC"/>
</dbReference>
<dbReference type="SUPFAM" id="SSF53748">
    <property type="entry name" value="Phosphoglycerate kinase"/>
    <property type="match status" value="1"/>
</dbReference>
<dbReference type="PRINTS" id="PR00477">
    <property type="entry name" value="PHGLYCKINASE"/>
</dbReference>
<keyword evidence="8" id="KW-0547">Nucleotide-binding</keyword>
<dbReference type="GO" id="GO:0006094">
    <property type="term" value="P:gluconeogenesis"/>
    <property type="evidence" value="ECO:0007669"/>
    <property type="project" value="TreeGrafter"/>
</dbReference>
<accession>A0A3B0YYG1</accession>
<proteinExistence type="inferred from homology"/>
<keyword evidence="9 11" id="KW-0418">Kinase</keyword>
<comment type="subunit">
    <text evidence="4">Monomer.</text>
</comment>
<dbReference type="FunFam" id="3.40.50.1260:FF:000001">
    <property type="entry name" value="Phosphoglycerate kinase"/>
    <property type="match status" value="1"/>
</dbReference>
<name>A0A3B0YYG1_9ZZZZ</name>
<dbReference type="PIRSF" id="PIRSF000724">
    <property type="entry name" value="Pgk"/>
    <property type="match status" value="1"/>
</dbReference>
<evidence type="ECO:0000313" key="11">
    <source>
        <dbReference type="EMBL" id="VAW80417.1"/>
    </source>
</evidence>
<evidence type="ECO:0000256" key="8">
    <source>
        <dbReference type="ARBA" id="ARBA00022741"/>
    </source>
</evidence>
<keyword evidence="10" id="KW-0067">ATP-binding</keyword>
<dbReference type="FunFam" id="3.40.50.1260:FF:000002">
    <property type="entry name" value="Phosphoglycerate kinase"/>
    <property type="match status" value="1"/>
</dbReference>
<dbReference type="EMBL" id="UOFN01000127">
    <property type="protein sequence ID" value="VAW80417.1"/>
    <property type="molecule type" value="Genomic_DNA"/>
</dbReference>
<evidence type="ECO:0000256" key="4">
    <source>
        <dbReference type="ARBA" id="ARBA00011245"/>
    </source>
</evidence>
<dbReference type="GO" id="GO:0005829">
    <property type="term" value="C:cytosol"/>
    <property type="evidence" value="ECO:0007669"/>
    <property type="project" value="TreeGrafter"/>
</dbReference>
<dbReference type="InterPro" id="IPR001576">
    <property type="entry name" value="Phosphoglycerate_kinase"/>
</dbReference>
<dbReference type="GO" id="GO:0005524">
    <property type="term" value="F:ATP binding"/>
    <property type="evidence" value="ECO:0007669"/>
    <property type="project" value="UniProtKB-KW"/>
</dbReference>
<dbReference type="GO" id="GO:0006096">
    <property type="term" value="P:glycolytic process"/>
    <property type="evidence" value="ECO:0007669"/>
    <property type="project" value="InterPro"/>
</dbReference>
<comment type="subcellular location">
    <subcellularLocation>
        <location evidence="2">Cytoplasm</location>
    </subcellularLocation>
</comment>
<dbReference type="AlphaFoldDB" id="A0A3B0YYG1"/>
<evidence type="ECO:0000256" key="9">
    <source>
        <dbReference type="ARBA" id="ARBA00022777"/>
    </source>
</evidence>
<dbReference type="Pfam" id="PF00162">
    <property type="entry name" value="PGK"/>
    <property type="match status" value="1"/>
</dbReference>
<dbReference type="Gene3D" id="3.40.50.1260">
    <property type="entry name" value="Phosphoglycerate kinase, N-terminal domain"/>
    <property type="match status" value="2"/>
</dbReference>
<evidence type="ECO:0000256" key="2">
    <source>
        <dbReference type="ARBA" id="ARBA00004496"/>
    </source>
</evidence>
<evidence type="ECO:0000256" key="10">
    <source>
        <dbReference type="ARBA" id="ARBA00022840"/>
    </source>
</evidence>
<protein>
    <recommendedName>
        <fullName evidence="5">phosphoglycerate kinase</fullName>
        <ecNumber evidence="5">2.7.2.3</ecNumber>
    </recommendedName>
</protein>
<evidence type="ECO:0000256" key="1">
    <source>
        <dbReference type="ARBA" id="ARBA00000642"/>
    </source>
</evidence>
<dbReference type="InterPro" id="IPR015824">
    <property type="entry name" value="Phosphoglycerate_kinase_N"/>
</dbReference>
<comment type="catalytic activity">
    <reaction evidence="1">
        <text>(2R)-3-phosphoglycerate + ATP = (2R)-3-phospho-glyceroyl phosphate + ADP</text>
        <dbReference type="Rhea" id="RHEA:14801"/>
        <dbReference type="ChEBI" id="CHEBI:30616"/>
        <dbReference type="ChEBI" id="CHEBI:57604"/>
        <dbReference type="ChEBI" id="CHEBI:58272"/>
        <dbReference type="ChEBI" id="CHEBI:456216"/>
        <dbReference type="EC" id="2.7.2.3"/>
    </reaction>
</comment>
<dbReference type="PANTHER" id="PTHR11406:SF23">
    <property type="entry name" value="PHOSPHOGLYCERATE KINASE 1, CHLOROPLASTIC-RELATED"/>
    <property type="match status" value="1"/>
</dbReference>
<dbReference type="InterPro" id="IPR015911">
    <property type="entry name" value="Phosphoglycerate_kinase_CS"/>
</dbReference>